<protein>
    <submittedName>
        <fullName evidence="3">Uncharacterized protein</fullName>
    </submittedName>
</protein>
<dbReference type="RefSeq" id="WP_310273491.1">
    <property type="nucleotide sequence ID" value="NZ_JAVDXW010000001.1"/>
</dbReference>
<keyword evidence="4" id="KW-1185">Reference proteome</keyword>
<feature type="compositionally biased region" description="Basic and acidic residues" evidence="1">
    <location>
        <begin position="1"/>
        <end position="11"/>
    </location>
</feature>
<dbReference type="AlphaFoldDB" id="A0AAE3ZC26"/>
<proteinExistence type="predicted"/>
<reference evidence="3" key="1">
    <citation type="submission" date="2023-07" db="EMBL/GenBank/DDBJ databases">
        <title>Sequencing the genomes of 1000 actinobacteria strains.</title>
        <authorList>
            <person name="Klenk H.-P."/>
        </authorList>
    </citation>
    <scope>NUCLEOTIDE SEQUENCE</scope>
    <source>
        <strain evidence="3">DSM 45977</strain>
    </source>
</reference>
<keyword evidence="2" id="KW-0472">Membrane</keyword>
<gene>
    <name evidence="3" type="ORF">JOF55_002359</name>
</gene>
<evidence type="ECO:0000256" key="2">
    <source>
        <dbReference type="SAM" id="Phobius"/>
    </source>
</evidence>
<feature type="region of interest" description="Disordered" evidence="1">
    <location>
        <begin position="1"/>
        <end position="37"/>
    </location>
</feature>
<feature type="region of interest" description="Disordered" evidence="1">
    <location>
        <begin position="183"/>
        <end position="258"/>
    </location>
</feature>
<organism evidence="3 4">
    <name type="scientific">Haloactinomyces albus</name>
    <dbReference type="NCBI Taxonomy" id="1352928"/>
    <lineage>
        <taxon>Bacteria</taxon>
        <taxon>Bacillati</taxon>
        <taxon>Actinomycetota</taxon>
        <taxon>Actinomycetes</taxon>
        <taxon>Actinopolysporales</taxon>
        <taxon>Actinopolysporaceae</taxon>
        <taxon>Haloactinomyces</taxon>
    </lineage>
</organism>
<comment type="caution">
    <text evidence="3">The sequence shown here is derived from an EMBL/GenBank/DDBJ whole genome shotgun (WGS) entry which is preliminary data.</text>
</comment>
<sequence>MNRHTDGETAEPKTISARHNHERAQRNAPSRPGALRRATAAGVVGAAITAGGLAGAGQAAAADPEAADPVAVDPVAVDTCTGQAASDSFGQSIVASPEALDAKVEQATLLVFPLQFDRAEQAKKEFLDAAPVSLGSVTEKDQSFSGAQLADALAPRVANLSTLDDKADEVNRHVRNLAALGCISGADVPGQDKPDPSPSPSPKPEPEHGSESATTSAQPRTTSQKQPTARSGTPTSKAPADGAAAPTPLSGTAAPPDARSMVPSDYAYVPGSLPPWSQTRFGRAPGLSPEVGSLLPPEPTGEEPKRQTRRERIRAVGNAEALPTGKRARIALPVLLAAISLAGVTSALVRTWVLRRG</sequence>
<name>A0AAE3ZC26_9ACTN</name>
<accession>A0AAE3ZC26</accession>
<evidence type="ECO:0000313" key="4">
    <source>
        <dbReference type="Proteomes" id="UP001180845"/>
    </source>
</evidence>
<keyword evidence="2" id="KW-1133">Transmembrane helix</keyword>
<feature type="compositionally biased region" description="Polar residues" evidence="1">
    <location>
        <begin position="211"/>
        <end position="236"/>
    </location>
</feature>
<feature type="region of interest" description="Disordered" evidence="1">
    <location>
        <begin position="279"/>
        <end position="310"/>
    </location>
</feature>
<evidence type="ECO:0000256" key="1">
    <source>
        <dbReference type="SAM" id="MobiDB-lite"/>
    </source>
</evidence>
<dbReference type="Proteomes" id="UP001180845">
    <property type="component" value="Unassembled WGS sequence"/>
</dbReference>
<keyword evidence="2" id="KW-0812">Transmembrane</keyword>
<dbReference type="EMBL" id="JAVDXW010000001">
    <property type="protein sequence ID" value="MDR7302178.1"/>
    <property type="molecule type" value="Genomic_DNA"/>
</dbReference>
<feature type="transmembrane region" description="Helical" evidence="2">
    <location>
        <begin position="330"/>
        <end position="353"/>
    </location>
</feature>
<evidence type="ECO:0000313" key="3">
    <source>
        <dbReference type="EMBL" id="MDR7302178.1"/>
    </source>
</evidence>